<sequence length="456" mass="49149">MSGHRAADVAVIGAGLAGLTAARELTRSGHSVVVLEANERVGGRTVNVEVAPGVVADGGGQWVGPGQDHILALIDELGLATFDTHIHGRHVYLRDGRRKLFTGPIPPMSRAAFADFAQAQLRLERMARSVPVDRPWAAKRARRWDGTTFGRWIDVNTLTREARRLLTLCFTIVNGEDPHSTSLLLMLSRIASAGGIGHLIEVTGGAQETRVAGGTQLIALTIAERLGDRVVLGSPVTEVVRDGDGALVRSHRAEVRARHVIVAMAPADADRIRFTPELPVRRAALQRKWHNGTESKLFAVYDRPFWRDQGLSGMALTDLPVAGFVIDNSPPDGSLGILLTFVGTAGAGYGLTWSDEILDDPEARRAAFVADLTTIFGPRAAHPVDLLEKDWAHEPWISGCVAARAPGLTTQYTTALTDPVGRVHWASAETATRNEGYMDGAVSEGKRVAQRIAREL</sequence>
<feature type="domain" description="Amine oxidase" evidence="4">
    <location>
        <begin position="16"/>
        <end position="452"/>
    </location>
</feature>
<protein>
    <submittedName>
        <fullName evidence="5">FAD-dependent oxidoreductase</fullName>
    </submittedName>
</protein>
<organism evidence="5 6">
    <name type="scientific">Pseudonocardia eucalypti</name>
    <dbReference type="NCBI Taxonomy" id="648755"/>
    <lineage>
        <taxon>Bacteria</taxon>
        <taxon>Bacillati</taxon>
        <taxon>Actinomycetota</taxon>
        <taxon>Actinomycetes</taxon>
        <taxon>Pseudonocardiales</taxon>
        <taxon>Pseudonocardiaceae</taxon>
        <taxon>Pseudonocardia</taxon>
    </lineage>
</organism>
<evidence type="ECO:0000313" key="5">
    <source>
        <dbReference type="EMBL" id="GAA5159364.1"/>
    </source>
</evidence>
<name>A0ABP9QA63_9PSEU</name>
<evidence type="ECO:0000259" key="4">
    <source>
        <dbReference type="Pfam" id="PF01593"/>
    </source>
</evidence>
<keyword evidence="3" id="KW-0560">Oxidoreductase</keyword>
<dbReference type="Pfam" id="PF01593">
    <property type="entry name" value="Amino_oxidase"/>
    <property type="match status" value="1"/>
</dbReference>
<evidence type="ECO:0000313" key="6">
    <source>
        <dbReference type="Proteomes" id="UP001428817"/>
    </source>
</evidence>
<dbReference type="RefSeq" id="WP_185060259.1">
    <property type="nucleotide sequence ID" value="NZ_BAABJP010000018.1"/>
</dbReference>
<dbReference type="Gene3D" id="3.90.660.10">
    <property type="match status" value="1"/>
</dbReference>
<dbReference type="InterPro" id="IPR001613">
    <property type="entry name" value="Flavin_amine_oxidase"/>
</dbReference>
<comment type="caution">
    <text evidence="5">The sequence shown here is derived from an EMBL/GenBank/DDBJ whole genome shotgun (WGS) entry which is preliminary data.</text>
</comment>
<dbReference type="SUPFAM" id="SSF51905">
    <property type="entry name" value="FAD/NAD(P)-binding domain"/>
    <property type="match status" value="1"/>
</dbReference>
<dbReference type="PANTHER" id="PTHR43563">
    <property type="entry name" value="AMINE OXIDASE"/>
    <property type="match status" value="1"/>
</dbReference>
<dbReference type="Proteomes" id="UP001428817">
    <property type="component" value="Unassembled WGS sequence"/>
</dbReference>
<accession>A0ABP9QA63</accession>
<evidence type="ECO:0000256" key="2">
    <source>
        <dbReference type="ARBA" id="ARBA00005995"/>
    </source>
</evidence>
<dbReference type="InterPro" id="IPR050703">
    <property type="entry name" value="Flavin_MAO"/>
</dbReference>
<evidence type="ECO:0000256" key="3">
    <source>
        <dbReference type="ARBA" id="ARBA00023002"/>
    </source>
</evidence>
<dbReference type="SUPFAM" id="SSF54373">
    <property type="entry name" value="FAD-linked reductases, C-terminal domain"/>
    <property type="match status" value="1"/>
</dbReference>
<evidence type="ECO:0000256" key="1">
    <source>
        <dbReference type="ARBA" id="ARBA00001974"/>
    </source>
</evidence>
<dbReference type="Gene3D" id="3.50.50.60">
    <property type="entry name" value="FAD/NAD(P)-binding domain"/>
    <property type="match status" value="1"/>
</dbReference>
<dbReference type="PRINTS" id="PR00757">
    <property type="entry name" value="AMINEOXDASEF"/>
</dbReference>
<dbReference type="InterPro" id="IPR036188">
    <property type="entry name" value="FAD/NAD-bd_sf"/>
</dbReference>
<keyword evidence="6" id="KW-1185">Reference proteome</keyword>
<dbReference type="EMBL" id="BAABJP010000018">
    <property type="protein sequence ID" value="GAA5159364.1"/>
    <property type="molecule type" value="Genomic_DNA"/>
</dbReference>
<dbReference type="Gene3D" id="1.10.405.10">
    <property type="entry name" value="Guanine Nucleotide Dissociation Inhibitor, domain 1"/>
    <property type="match status" value="1"/>
</dbReference>
<dbReference type="InterPro" id="IPR002937">
    <property type="entry name" value="Amino_oxidase"/>
</dbReference>
<gene>
    <name evidence="5" type="ORF">GCM10023321_40410</name>
</gene>
<proteinExistence type="inferred from homology"/>
<comment type="cofactor">
    <cofactor evidence="1">
        <name>FAD</name>
        <dbReference type="ChEBI" id="CHEBI:57692"/>
    </cofactor>
</comment>
<dbReference type="PANTHER" id="PTHR43563:SF1">
    <property type="entry name" value="AMINE OXIDASE [FLAVIN-CONTAINING] B"/>
    <property type="match status" value="1"/>
</dbReference>
<reference evidence="6" key="1">
    <citation type="journal article" date="2019" name="Int. J. Syst. Evol. Microbiol.">
        <title>The Global Catalogue of Microorganisms (GCM) 10K type strain sequencing project: providing services to taxonomists for standard genome sequencing and annotation.</title>
        <authorList>
            <consortium name="The Broad Institute Genomics Platform"/>
            <consortium name="The Broad Institute Genome Sequencing Center for Infectious Disease"/>
            <person name="Wu L."/>
            <person name="Ma J."/>
        </authorList>
    </citation>
    <scope>NUCLEOTIDE SEQUENCE [LARGE SCALE GENOMIC DNA]</scope>
    <source>
        <strain evidence="6">JCM 18303</strain>
    </source>
</reference>
<comment type="similarity">
    <text evidence="2">Belongs to the flavin monoamine oxidase family.</text>
</comment>